<evidence type="ECO:0000256" key="1">
    <source>
        <dbReference type="SAM" id="Phobius"/>
    </source>
</evidence>
<sequence>MPSNRILVCSHSDLEESEAMRFVDNKVKAVIHCGPVMSGQIPRQGPLLLLQHGILIWEVAVSYQSIFIPDAEAILFSDYLLIGEYQVPCRLYGKEDWLRDQQVASEHWENRQELFLAHTLAYAENQKNEIFKPLPELLLRTKFDGKHVVIVSNGKGYLTELEAASRLWRRLRSVLIGVGEVADHLLASGFIPDLVIAERHQISERVWTCGAEIVIHTRKMDQDIQQPRQFSSPTRYHELNGLGSTEDVALRLAYEQGGERLMTVGVQLHMHEFMASGMPEMGSSLLVRLRIGDRLVDMKSLSVLQEAAQPPRREFLSTLILCGVFIGLSFLQLHWILQRAVHTVWKLVGL</sequence>
<name>A0AA96LK78_9BACL</name>
<feature type="transmembrane region" description="Helical" evidence="1">
    <location>
        <begin position="315"/>
        <end position="337"/>
    </location>
</feature>
<protein>
    <submittedName>
        <fullName evidence="2">Cytokinetic ring protein SteA</fullName>
    </submittedName>
</protein>
<evidence type="ECO:0000313" key="2">
    <source>
        <dbReference type="EMBL" id="WNR42533.1"/>
    </source>
</evidence>
<dbReference type="Proteomes" id="UP001304650">
    <property type="component" value="Chromosome"/>
</dbReference>
<reference evidence="2" key="1">
    <citation type="submission" date="2022-02" db="EMBL/GenBank/DDBJ databases">
        <title>Paenibacillus sp. MBLB1832 Whole Genome Shotgun Sequencing.</title>
        <authorList>
            <person name="Hwang C.Y."/>
            <person name="Cho E.-S."/>
            <person name="Seo M.-J."/>
        </authorList>
    </citation>
    <scope>NUCLEOTIDE SEQUENCE</scope>
    <source>
        <strain evidence="2">MBLB1832</strain>
    </source>
</reference>
<dbReference type="NCBIfam" id="NF040608">
    <property type="entry name" value="division_SteA"/>
    <property type="match status" value="1"/>
</dbReference>
<dbReference type="EMBL" id="CP130319">
    <property type="protein sequence ID" value="WNR42533.1"/>
    <property type="molecule type" value="Genomic_DNA"/>
</dbReference>
<keyword evidence="1" id="KW-0472">Membrane</keyword>
<dbReference type="RefSeq" id="WP_314796045.1">
    <property type="nucleotide sequence ID" value="NZ_CP130319.1"/>
</dbReference>
<keyword evidence="1" id="KW-0812">Transmembrane</keyword>
<dbReference type="AlphaFoldDB" id="A0AA96LK78"/>
<organism evidence="2 3">
    <name type="scientific">Paenibacillus roseopurpureus</name>
    <dbReference type="NCBI Taxonomy" id="2918901"/>
    <lineage>
        <taxon>Bacteria</taxon>
        <taxon>Bacillati</taxon>
        <taxon>Bacillota</taxon>
        <taxon>Bacilli</taxon>
        <taxon>Bacillales</taxon>
        <taxon>Paenibacillaceae</taxon>
        <taxon>Paenibacillus</taxon>
    </lineage>
</organism>
<dbReference type="InterPro" id="IPR047795">
    <property type="entry name" value="Put_SteA-like"/>
</dbReference>
<gene>
    <name evidence="2" type="primary">steA</name>
    <name evidence="2" type="ORF">MJB10_15520</name>
</gene>
<keyword evidence="1" id="KW-1133">Transmembrane helix</keyword>
<dbReference type="KEGG" id="proo:MJB10_15520"/>
<accession>A0AA96LK78</accession>
<proteinExistence type="predicted"/>
<keyword evidence="3" id="KW-1185">Reference proteome</keyword>
<evidence type="ECO:0000313" key="3">
    <source>
        <dbReference type="Proteomes" id="UP001304650"/>
    </source>
</evidence>